<feature type="compositionally biased region" description="Polar residues" evidence="1">
    <location>
        <begin position="202"/>
        <end position="227"/>
    </location>
</feature>
<organism evidence="3 4">
    <name type="scientific">Zasmidium cellare ATCC 36951</name>
    <dbReference type="NCBI Taxonomy" id="1080233"/>
    <lineage>
        <taxon>Eukaryota</taxon>
        <taxon>Fungi</taxon>
        <taxon>Dikarya</taxon>
        <taxon>Ascomycota</taxon>
        <taxon>Pezizomycotina</taxon>
        <taxon>Dothideomycetes</taxon>
        <taxon>Dothideomycetidae</taxon>
        <taxon>Mycosphaerellales</taxon>
        <taxon>Mycosphaerellaceae</taxon>
        <taxon>Zasmidium</taxon>
    </lineage>
</organism>
<dbReference type="GeneID" id="54566793"/>
<keyword evidence="2" id="KW-0732">Signal</keyword>
<accession>A0A6A6CED2</accession>
<feature type="region of interest" description="Disordered" evidence="1">
    <location>
        <begin position="292"/>
        <end position="315"/>
    </location>
</feature>
<reference evidence="3" key="1">
    <citation type="journal article" date="2020" name="Stud. Mycol.">
        <title>101 Dothideomycetes genomes: a test case for predicting lifestyles and emergence of pathogens.</title>
        <authorList>
            <person name="Haridas S."/>
            <person name="Albert R."/>
            <person name="Binder M."/>
            <person name="Bloem J."/>
            <person name="Labutti K."/>
            <person name="Salamov A."/>
            <person name="Andreopoulos B."/>
            <person name="Baker S."/>
            <person name="Barry K."/>
            <person name="Bills G."/>
            <person name="Bluhm B."/>
            <person name="Cannon C."/>
            <person name="Castanera R."/>
            <person name="Culley D."/>
            <person name="Daum C."/>
            <person name="Ezra D."/>
            <person name="Gonzalez J."/>
            <person name="Henrissat B."/>
            <person name="Kuo A."/>
            <person name="Liang C."/>
            <person name="Lipzen A."/>
            <person name="Lutzoni F."/>
            <person name="Magnuson J."/>
            <person name="Mondo S."/>
            <person name="Nolan M."/>
            <person name="Ohm R."/>
            <person name="Pangilinan J."/>
            <person name="Park H.-J."/>
            <person name="Ramirez L."/>
            <person name="Alfaro M."/>
            <person name="Sun H."/>
            <person name="Tritt A."/>
            <person name="Yoshinaga Y."/>
            <person name="Zwiers L.-H."/>
            <person name="Turgeon B."/>
            <person name="Goodwin S."/>
            <person name="Spatafora J."/>
            <person name="Crous P."/>
            <person name="Grigoriev I."/>
        </authorList>
    </citation>
    <scope>NUCLEOTIDE SEQUENCE</scope>
    <source>
        <strain evidence="3">ATCC 36951</strain>
    </source>
</reference>
<keyword evidence="4" id="KW-1185">Reference proteome</keyword>
<dbReference type="OrthoDB" id="5985073at2759"/>
<feature type="region of interest" description="Disordered" evidence="1">
    <location>
        <begin position="140"/>
        <end position="170"/>
    </location>
</feature>
<feature type="compositionally biased region" description="Low complexity" evidence="1">
    <location>
        <begin position="346"/>
        <end position="360"/>
    </location>
</feature>
<dbReference type="EMBL" id="ML993606">
    <property type="protein sequence ID" value="KAF2164009.1"/>
    <property type="molecule type" value="Genomic_DNA"/>
</dbReference>
<feature type="chain" id="PRO_5025360376" evidence="2">
    <location>
        <begin position="20"/>
        <end position="694"/>
    </location>
</feature>
<feature type="region of interest" description="Disordered" evidence="1">
    <location>
        <begin position="333"/>
        <end position="367"/>
    </location>
</feature>
<evidence type="ECO:0000313" key="4">
    <source>
        <dbReference type="Proteomes" id="UP000799537"/>
    </source>
</evidence>
<feature type="signal peptide" evidence="2">
    <location>
        <begin position="1"/>
        <end position="19"/>
    </location>
</feature>
<proteinExistence type="predicted"/>
<dbReference type="RefSeq" id="XP_033664898.1">
    <property type="nucleotide sequence ID" value="XM_033813521.1"/>
</dbReference>
<evidence type="ECO:0000256" key="2">
    <source>
        <dbReference type="SAM" id="SignalP"/>
    </source>
</evidence>
<feature type="compositionally biased region" description="Polar residues" evidence="1">
    <location>
        <begin position="292"/>
        <end position="308"/>
    </location>
</feature>
<dbReference type="AlphaFoldDB" id="A0A6A6CED2"/>
<name>A0A6A6CED2_ZASCE</name>
<feature type="region of interest" description="Disordered" evidence="1">
    <location>
        <begin position="202"/>
        <end position="236"/>
    </location>
</feature>
<protein>
    <submittedName>
        <fullName evidence="3">Uncharacterized protein</fullName>
    </submittedName>
</protein>
<gene>
    <name evidence="3" type="ORF">M409DRAFT_57108</name>
</gene>
<feature type="compositionally biased region" description="Pro residues" evidence="1">
    <location>
        <begin position="148"/>
        <end position="157"/>
    </location>
</feature>
<dbReference type="Proteomes" id="UP000799537">
    <property type="component" value="Unassembled WGS sequence"/>
</dbReference>
<feature type="compositionally biased region" description="Low complexity" evidence="1">
    <location>
        <begin position="158"/>
        <end position="170"/>
    </location>
</feature>
<evidence type="ECO:0000256" key="1">
    <source>
        <dbReference type="SAM" id="MobiDB-lite"/>
    </source>
</evidence>
<evidence type="ECO:0000313" key="3">
    <source>
        <dbReference type="EMBL" id="KAF2164009.1"/>
    </source>
</evidence>
<sequence>MYWQSLFGFAPLFLVWTLAQQPSCATVSGGCDQGSTNNAAIQVAINRFDTSKSYGGQSIIFSTFLDGETLAQISYTCEDVSNNTPIIDGSEAQALLSQILQCNNQCGSTAVSSDSSCGFGVLVDSNAGTEDCFSKAINITPESTSTKTPPPPPPSTTSPPTTSTTSTKTTITSVPASVVSADASDVQSKVSAAMAQAAAFQNNPSQDGLSDTQSAVQDALNSAQKAQSDVGGDPSDWGGFLDQISNVISGLESAETGLTGAAASAAVAAAAAAAISGAATAAAAAVAAAAAESSNQNPTTTPPIGTTQSPSASMSSSSSQTCNLCVSCADSTLPSVDDPPQETDAPDSSSAPASVSGALSRRTMKKIQRRDTSVKIITVCSKTFTSRPYSPPSSGNFPFYGYRIDASTSRCSRNPKIFFNAAVNPTPSDSFDTEHVFEAQIVTQFLNSLASLAAGGKISNNGDCGANGLLMRYFLRTAAFPGIAGQANTPFKKKGGIMSAAAADELMYNLSADNDPNEPDSDNELVFLEERLNSLKQAVFNSKTGQFSSFATATDQLAAVTRLGVLANYLTDNTVAAIFTKVSRRMFATMQKFDQTIQSSTIAKPVDSDGDPISFATLYSVFQTNFLFSIDGPPRTSMSTQITSATNQISSDSRLGSPGLRMMFVAQINEITAAGQLMFPDKWLDVSSTLEVDF</sequence>